<evidence type="ECO:0000313" key="2">
    <source>
        <dbReference type="EMBL" id="KZP18976.1"/>
    </source>
</evidence>
<feature type="compositionally biased region" description="Polar residues" evidence="1">
    <location>
        <begin position="62"/>
        <end position="78"/>
    </location>
</feature>
<protein>
    <submittedName>
        <fullName evidence="2">Uncharacterized protein</fullName>
    </submittedName>
</protein>
<sequence length="375" mass="40600">MTGDRVISDSVKNNTSHTAIYATTITNQVHVSQVSYSSVQVNNNMVQPTSAHIKNVGHKVSPPNTRQVNTNSTSQTAPPKNVGHKSRPRSRESGPVTVVSESTNQTGHHNIGKYPVQVSTVNPNMSSGQVPAQHRASPDQRCKAVTTSCQSNHFMYEPFSVTELMSLVAGGLSTKSVQDQKGASARYKSMRATLVSVLSVLVREMGVYTVAVPDAIHASVESLRESLVGADSDYASMDQLYDLLVRLTPWSIPVYGALPCVRSEGDGGFQKAECVSVAVAGFEYLVWLSGLSVVHHLATRECEGVQEMGEHNRHVIPAMHWPCNAGQTNNVTEGKFYIPQHPKRGCCVKTRERLNGIILRSINGAPQTVPRAAAC</sequence>
<name>A0A166HL42_9AGAM</name>
<evidence type="ECO:0000313" key="3">
    <source>
        <dbReference type="Proteomes" id="UP000076532"/>
    </source>
</evidence>
<evidence type="ECO:0000256" key="1">
    <source>
        <dbReference type="SAM" id="MobiDB-lite"/>
    </source>
</evidence>
<gene>
    <name evidence="2" type="ORF">FIBSPDRAFT_892997</name>
</gene>
<dbReference type="AlphaFoldDB" id="A0A166HL42"/>
<feature type="region of interest" description="Disordered" evidence="1">
    <location>
        <begin position="54"/>
        <end position="111"/>
    </location>
</feature>
<dbReference type="EMBL" id="KV417567">
    <property type="protein sequence ID" value="KZP18976.1"/>
    <property type="molecule type" value="Genomic_DNA"/>
</dbReference>
<dbReference type="Proteomes" id="UP000076532">
    <property type="component" value="Unassembled WGS sequence"/>
</dbReference>
<feature type="compositionally biased region" description="Polar residues" evidence="1">
    <location>
        <begin position="99"/>
        <end position="108"/>
    </location>
</feature>
<proteinExistence type="predicted"/>
<accession>A0A166HL42</accession>
<keyword evidence="3" id="KW-1185">Reference proteome</keyword>
<organism evidence="2 3">
    <name type="scientific">Athelia psychrophila</name>
    <dbReference type="NCBI Taxonomy" id="1759441"/>
    <lineage>
        <taxon>Eukaryota</taxon>
        <taxon>Fungi</taxon>
        <taxon>Dikarya</taxon>
        <taxon>Basidiomycota</taxon>
        <taxon>Agaricomycotina</taxon>
        <taxon>Agaricomycetes</taxon>
        <taxon>Agaricomycetidae</taxon>
        <taxon>Atheliales</taxon>
        <taxon>Atheliaceae</taxon>
        <taxon>Athelia</taxon>
    </lineage>
</organism>
<reference evidence="2 3" key="1">
    <citation type="journal article" date="2016" name="Mol. Biol. Evol.">
        <title>Comparative Genomics of Early-Diverging Mushroom-Forming Fungi Provides Insights into the Origins of Lignocellulose Decay Capabilities.</title>
        <authorList>
            <person name="Nagy L.G."/>
            <person name="Riley R."/>
            <person name="Tritt A."/>
            <person name="Adam C."/>
            <person name="Daum C."/>
            <person name="Floudas D."/>
            <person name="Sun H."/>
            <person name="Yadav J.S."/>
            <person name="Pangilinan J."/>
            <person name="Larsson K.H."/>
            <person name="Matsuura K."/>
            <person name="Barry K."/>
            <person name="Labutti K."/>
            <person name="Kuo R."/>
            <person name="Ohm R.A."/>
            <person name="Bhattacharya S.S."/>
            <person name="Shirouzu T."/>
            <person name="Yoshinaga Y."/>
            <person name="Martin F.M."/>
            <person name="Grigoriev I.V."/>
            <person name="Hibbett D.S."/>
        </authorList>
    </citation>
    <scope>NUCLEOTIDE SEQUENCE [LARGE SCALE GENOMIC DNA]</scope>
    <source>
        <strain evidence="2 3">CBS 109695</strain>
    </source>
</reference>